<evidence type="ECO:0000256" key="3">
    <source>
        <dbReference type="ARBA" id="ARBA00022989"/>
    </source>
</evidence>
<protein>
    <submittedName>
        <fullName evidence="8">YkvA family protein</fullName>
    </submittedName>
</protein>
<evidence type="ECO:0000256" key="4">
    <source>
        <dbReference type="ARBA" id="ARBA00023136"/>
    </source>
</evidence>
<evidence type="ECO:0000259" key="7">
    <source>
        <dbReference type="Pfam" id="PF06803"/>
    </source>
</evidence>
<comment type="caution">
    <text evidence="8">The sequence shown here is derived from an EMBL/GenBank/DDBJ whole genome shotgun (WGS) entry which is preliminary data.</text>
</comment>
<comment type="subcellular location">
    <subcellularLocation>
        <location evidence="1">Endomembrane system</location>
        <topology evidence="1">Multi-pass membrane protein</topology>
    </subcellularLocation>
</comment>
<sequence>METWQTALLAVGAAVAAALLAVAVVLLTRLVRTYRLLRGEDVPAGARAAFWGALVYTVSPLDLVPDPVYLDDVGLLLLALRYVGGAVRERTGKDPREPSARTGGTEAPAGSAGGGGRAPHRPPGR</sequence>
<evidence type="ECO:0000256" key="5">
    <source>
        <dbReference type="SAM" id="MobiDB-lite"/>
    </source>
</evidence>
<keyword evidence="9" id="KW-1185">Reference proteome</keyword>
<dbReference type="EMBL" id="JBHUFU010000003">
    <property type="protein sequence ID" value="MFD1829502.1"/>
    <property type="molecule type" value="Genomic_DNA"/>
</dbReference>
<dbReference type="Proteomes" id="UP001597365">
    <property type="component" value="Unassembled WGS sequence"/>
</dbReference>
<gene>
    <name evidence="8" type="ORF">ACFSJS_07480</name>
</gene>
<reference evidence="9" key="1">
    <citation type="journal article" date="2019" name="Int. J. Syst. Evol. Microbiol.">
        <title>The Global Catalogue of Microorganisms (GCM) 10K type strain sequencing project: providing services to taxonomists for standard genome sequencing and annotation.</title>
        <authorList>
            <consortium name="The Broad Institute Genomics Platform"/>
            <consortium name="The Broad Institute Genome Sequencing Center for Infectious Disease"/>
            <person name="Wu L."/>
            <person name="Ma J."/>
        </authorList>
    </citation>
    <scope>NUCLEOTIDE SEQUENCE [LARGE SCALE GENOMIC DNA]</scope>
    <source>
        <strain evidence="9">CGMCC 4.7455</strain>
    </source>
</reference>
<proteinExistence type="predicted"/>
<dbReference type="RefSeq" id="WP_380898094.1">
    <property type="nucleotide sequence ID" value="NZ_JBHUFU010000003.1"/>
</dbReference>
<evidence type="ECO:0000256" key="2">
    <source>
        <dbReference type="ARBA" id="ARBA00022692"/>
    </source>
</evidence>
<feature type="domain" description="DUF1232" evidence="7">
    <location>
        <begin position="46"/>
        <end position="78"/>
    </location>
</feature>
<keyword evidence="2 6" id="KW-0812">Transmembrane</keyword>
<dbReference type="InterPro" id="IPR010652">
    <property type="entry name" value="DUF1232"/>
</dbReference>
<feature type="transmembrane region" description="Helical" evidence="6">
    <location>
        <begin position="6"/>
        <end position="28"/>
    </location>
</feature>
<feature type="compositionally biased region" description="Basic and acidic residues" evidence="5">
    <location>
        <begin position="89"/>
        <end position="99"/>
    </location>
</feature>
<accession>A0ABW4PH04</accession>
<keyword evidence="4 6" id="KW-0472">Membrane</keyword>
<evidence type="ECO:0000313" key="9">
    <source>
        <dbReference type="Proteomes" id="UP001597365"/>
    </source>
</evidence>
<feature type="region of interest" description="Disordered" evidence="5">
    <location>
        <begin position="89"/>
        <end position="125"/>
    </location>
</feature>
<evidence type="ECO:0000313" key="8">
    <source>
        <dbReference type="EMBL" id="MFD1829502.1"/>
    </source>
</evidence>
<keyword evidence="3 6" id="KW-1133">Transmembrane helix</keyword>
<evidence type="ECO:0000256" key="6">
    <source>
        <dbReference type="SAM" id="Phobius"/>
    </source>
</evidence>
<name>A0ABW4PH04_9ACTN</name>
<dbReference type="Pfam" id="PF06803">
    <property type="entry name" value="DUF1232"/>
    <property type="match status" value="1"/>
</dbReference>
<organism evidence="8 9">
    <name type="scientific">Streptomyces desertarenae</name>
    <dbReference type="NCBI Taxonomy" id="2666184"/>
    <lineage>
        <taxon>Bacteria</taxon>
        <taxon>Bacillati</taxon>
        <taxon>Actinomycetota</taxon>
        <taxon>Actinomycetes</taxon>
        <taxon>Kitasatosporales</taxon>
        <taxon>Streptomycetaceae</taxon>
        <taxon>Streptomyces</taxon>
    </lineage>
</organism>
<evidence type="ECO:0000256" key="1">
    <source>
        <dbReference type="ARBA" id="ARBA00004127"/>
    </source>
</evidence>